<keyword evidence="3" id="KW-1185">Reference proteome</keyword>
<feature type="chain" id="PRO_5022052114" description="Outer membrane protein beta-barrel domain-containing protein" evidence="1">
    <location>
        <begin position="30"/>
        <end position="325"/>
    </location>
</feature>
<evidence type="ECO:0000256" key="1">
    <source>
        <dbReference type="SAM" id="SignalP"/>
    </source>
</evidence>
<dbReference type="RefSeq" id="WP_145434394.1">
    <property type="nucleotide sequence ID" value="NZ_CP036339.1"/>
</dbReference>
<dbReference type="EMBL" id="CP036339">
    <property type="protein sequence ID" value="QDT74661.1"/>
    <property type="molecule type" value="Genomic_DNA"/>
</dbReference>
<evidence type="ECO:0008006" key="4">
    <source>
        <dbReference type="Google" id="ProtNLM"/>
    </source>
</evidence>
<dbReference type="KEGG" id="llh:I41_38580"/>
<dbReference type="Proteomes" id="UP000317909">
    <property type="component" value="Chromosome"/>
</dbReference>
<dbReference type="OrthoDB" id="271548at2"/>
<feature type="signal peptide" evidence="1">
    <location>
        <begin position="1"/>
        <end position="29"/>
    </location>
</feature>
<accession>A0A517U205</accession>
<reference evidence="2 3" key="1">
    <citation type="submission" date="2019-02" db="EMBL/GenBank/DDBJ databases">
        <title>Deep-cultivation of Planctomycetes and their phenomic and genomic characterization uncovers novel biology.</title>
        <authorList>
            <person name="Wiegand S."/>
            <person name="Jogler M."/>
            <person name="Boedeker C."/>
            <person name="Pinto D."/>
            <person name="Vollmers J."/>
            <person name="Rivas-Marin E."/>
            <person name="Kohn T."/>
            <person name="Peeters S.H."/>
            <person name="Heuer A."/>
            <person name="Rast P."/>
            <person name="Oberbeckmann S."/>
            <person name="Bunk B."/>
            <person name="Jeske O."/>
            <person name="Meyerdierks A."/>
            <person name="Storesund J.E."/>
            <person name="Kallscheuer N."/>
            <person name="Luecker S."/>
            <person name="Lage O.M."/>
            <person name="Pohl T."/>
            <person name="Merkel B.J."/>
            <person name="Hornburger P."/>
            <person name="Mueller R.-W."/>
            <person name="Bruemmer F."/>
            <person name="Labrenz M."/>
            <person name="Spormann A.M."/>
            <person name="Op den Camp H."/>
            <person name="Overmann J."/>
            <person name="Amann R."/>
            <person name="Jetten M.S.M."/>
            <person name="Mascher T."/>
            <person name="Medema M.H."/>
            <person name="Devos D.P."/>
            <person name="Kaster A.-K."/>
            <person name="Ovreas L."/>
            <person name="Rohde M."/>
            <person name="Galperin M.Y."/>
            <person name="Jogler C."/>
        </authorList>
    </citation>
    <scope>NUCLEOTIDE SEQUENCE [LARGE SCALE GENOMIC DNA]</scope>
    <source>
        <strain evidence="2 3">I41</strain>
    </source>
</reference>
<protein>
    <recommendedName>
        <fullName evidence="4">Outer membrane protein beta-barrel domain-containing protein</fullName>
    </recommendedName>
</protein>
<dbReference type="AlphaFoldDB" id="A0A517U205"/>
<sequence length="325" mass="34699" precursor="true">MLRRKASGIRRRSLLTLAAWCLACCWSAAARGEATLLEFIDGENSAAAVAAEESLESSSPLEGEQALQQPLVEPEALVSTPYAPSYNVPFGVDPADQPDHSYGNMPIGWISGPYLRYGVDFVVGEGLLEGGQKLGWGINGGFRQPLAPGLAPGRMFFDFGGGYLSAVGNTHRVLNGVETNAAGVVNPIPVVGAFSVNLTEVKRAGVNLALGWYWGDVVDDRQGDPQLRFATRFGGRVGSVRGRFLQELIVPVTPGSTVRSNYLNTDTFGGLLLGTEAIILKRTYSTCNVLWTADVEFANDWIEFGGFDSGSLGTASLMTGIMLSR</sequence>
<evidence type="ECO:0000313" key="3">
    <source>
        <dbReference type="Proteomes" id="UP000317909"/>
    </source>
</evidence>
<proteinExistence type="predicted"/>
<name>A0A517U205_9BACT</name>
<gene>
    <name evidence="2" type="ORF">I41_38580</name>
</gene>
<keyword evidence="1" id="KW-0732">Signal</keyword>
<organism evidence="2 3">
    <name type="scientific">Lacipirellula limnantheis</name>
    <dbReference type="NCBI Taxonomy" id="2528024"/>
    <lineage>
        <taxon>Bacteria</taxon>
        <taxon>Pseudomonadati</taxon>
        <taxon>Planctomycetota</taxon>
        <taxon>Planctomycetia</taxon>
        <taxon>Pirellulales</taxon>
        <taxon>Lacipirellulaceae</taxon>
        <taxon>Lacipirellula</taxon>
    </lineage>
</organism>
<evidence type="ECO:0000313" key="2">
    <source>
        <dbReference type="EMBL" id="QDT74661.1"/>
    </source>
</evidence>